<dbReference type="Gene3D" id="1.25.40.10">
    <property type="entry name" value="Tetratricopeptide repeat domain"/>
    <property type="match status" value="1"/>
</dbReference>
<name>A0A7W7FGV4_9MICO</name>
<dbReference type="EMBL" id="JACHMD010000001">
    <property type="protein sequence ID" value="MBB4665751.1"/>
    <property type="molecule type" value="Genomic_DNA"/>
</dbReference>
<accession>A0A7W7FGV4</accession>
<sequence>METPMAGWGFGRERALQRSFEQAHRAGGQALQEGRLPQAESYFDEAVLATQELVGLRMNDLEVRRWVATSLANQAEVLRRMGANPETEEPLIQASTWFRSIAEATPDSAEAKIPLAMTLLQLAKTYRGQEHYIDFTRSPMLTVDAMRAYRLEKLQAGTWGGSMAGSYSPEWRERGEDPLLEAIPLFGELSMLDAGQFAPLYALALNLLGDLYVNSERAREAVAPLQEAESVYQQLVARGDSRHLELLADTRSLLSQAQAGAGMPADRVGALEELIPHLRAQAHVSAEEWRTGVTMSKANARDAHRQALEELADLYKAQGREAESRAIWDGDLGVMMVESLPIRRG</sequence>
<dbReference type="SUPFAM" id="SSF48452">
    <property type="entry name" value="TPR-like"/>
    <property type="match status" value="1"/>
</dbReference>
<gene>
    <name evidence="2" type="ORF">BKA24_000460</name>
</gene>
<dbReference type="AlphaFoldDB" id="A0A7W7FGV4"/>
<proteinExistence type="predicted"/>
<protein>
    <submittedName>
        <fullName evidence="2">Tetratricopeptide (TPR) repeat protein</fullName>
    </submittedName>
</protein>
<feature type="coiled-coil region" evidence="1">
    <location>
        <begin position="297"/>
        <end position="325"/>
    </location>
</feature>
<evidence type="ECO:0000256" key="1">
    <source>
        <dbReference type="SAM" id="Coils"/>
    </source>
</evidence>
<keyword evidence="1" id="KW-0175">Coiled coil</keyword>
<reference evidence="2 3" key="1">
    <citation type="submission" date="2020-08" db="EMBL/GenBank/DDBJ databases">
        <title>Sequencing the genomes of 1000 actinobacteria strains.</title>
        <authorList>
            <person name="Klenk H.-P."/>
        </authorList>
    </citation>
    <scope>NUCLEOTIDE SEQUENCE [LARGE SCALE GENOMIC DNA]</scope>
    <source>
        <strain evidence="2 3">DSM 24947</strain>
    </source>
</reference>
<organism evidence="2 3">
    <name type="scientific">Microbacterium marinum</name>
    <dbReference type="NCBI Taxonomy" id="421115"/>
    <lineage>
        <taxon>Bacteria</taxon>
        <taxon>Bacillati</taxon>
        <taxon>Actinomycetota</taxon>
        <taxon>Actinomycetes</taxon>
        <taxon>Micrococcales</taxon>
        <taxon>Microbacteriaceae</taxon>
        <taxon>Microbacterium</taxon>
    </lineage>
</organism>
<comment type="caution">
    <text evidence="2">The sequence shown here is derived from an EMBL/GenBank/DDBJ whole genome shotgun (WGS) entry which is preliminary data.</text>
</comment>
<evidence type="ECO:0000313" key="3">
    <source>
        <dbReference type="Proteomes" id="UP000573729"/>
    </source>
</evidence>
<dbReference type="Proteomes" id="UP000573729">
    <property type="component" value="Unassembled WGS sequence"/>
</dbReference>
<dbReference type="RefSeq" id="WP_184214680.1">
    <property type="nucleotide sequence ID" value="NZ_JACHMD010000001.1"/>
</dbReference>
<evidence type="ECO:0000313" key="2">
    <source>
        <dbReference type="EMBL" id="MBB4665751.1"/>
    </source>
</evidence>
<dbReference type="InterPro" id="IPR011990">
    <property type="entry name" value="TPR-like_helical_dom_sf"/>
</dbReference>
<keyword evidence="3" id="KW-1185">Reference proteome</keyword>